<dbReference type="Pfam" id="PF12728">
    <property type="entry name" value="HTH_17"/>
    <property type="match status" value="1"/>
</dbReference>
<dbReference type="Gene3D" id="1.10.1660.10">
    <property type="match status" value="1"/>
</dbReference>
<dbReference type="SUPFAM" id="SSF46955">
    <property type="entry name" value="Putative DNA-binding domain"/>
    <property type="match status" value="1"/>
</dbReference>
<sequence length="66" mass="7494">MTKRFLTVGEVARELGISPATVRGLIARGWFPGARRIGKWWRIPREEVERLKSEQGTEAISEARDA</sequence>
<reference evidence="2" key="1">
    <citation type="journal article" date="2020" name="mSystems">
        <title>Genome- and Community-Level Interaction Insights into Carbon Utilization and Element Cycling Functions of Hydrothermarchaeota in Hydrothermal Sediment.</title>
        <authorList>
            <person name="Zhou Z."/>
            <person name="Liu Y."/>
            <person name="Xu W."/>
            <person name="Pan J."/>
            <person name="Luo Z.H."/>
            <person name="Li M."/>
        </authorList>
    </citation>
    <scope>NUCLEOTIDE SEQUENCE [LARGE SCALE GENOMIC DNA]</scope>
    <source>
        <strain evidence="2">SpSt-1071</strain>
    </source>
</reference>
<evidence type="ECO:0000313" key="2">
    <source>
        <dbReference type="EMBL" id="HHM67758.1"/>
    </source>
</evidence>
<gene>
    <name evidence="2" type="ORF">ENM28_03415</name>
</gene>
<dbReference type="InterPro" id="IPR009061">
    <property type="entry name" value="DNA-bd_dom_put_sf"/>
</dbReference>
<keyword evidence="2" id="KW-0238">DNA-binding</keyword>
<name>A0A7C5RE44_9DEIN</name>
<dbReference type="InterPro" id="IPR041657">
    <property type="entry name" value="HTH_17"/>
</dbReference>
<comment type="caution">
    <text evidence="2">The sequence shown here is derived from an EMBL/GenBank/DDBJ whole genome shotgun (WGS) entry which is preliminary data.</text>
</comment>
<dbReference type="EMBL" id="DRXE01000130">
    <property type="protein sequence ID" value="HHM67758.1"/>
    <property type="molecule type" value="Genomic_DNA"/>
</dbReference>
<feature type="domain" description="Helix-turn-helix" evidence="1">
    <location>
        <begin position="5"/>
        <end position="55"/>
    </location>
</feature>
<dbReference type="NCBIfam" id="TIGR01764">
    <property type="entry name" value="excise"/>
    <property type="match status" value="1"/>
</dbReference>
<dbReference type="GO" id="GO:0003677">
    <property type="term" value="F:DNA binding"/>
    <property type="evidence" value="ECO:0007669"/>
    <property type="project" value="UniProtKB-KW"/>
</dbReference>
<proteinExistence type="predicted"/>
<evidence type="ECO:0000259" key="1">
    <source>
        <dbReference type="Pfam" id="PF12728"/>
    </source>
</evidence>
<protein>
    <submittedName>
        <fullName evidence="2">DNA-binding protein</fullName>
    </submittedName>
</protein>
<accession>A0A7C5RE44</accession>
<dbReference type="InterPro" id="IPR010093">
    <property type="entry name" value="SinI_DNA-bd"/>
</dbReference>
<dbReference type="AlphaFoldDB" id="A0A7C5RE44"/>
<organism evidence="2">
    <name type="scientific">Thermus caliditerrae</name>
    <dbReference type="NCBI Taxonomy" id="1330700"/>
    <lineage>
        <taxon>Bacteria</taxon>
        <taxon>Thermotogati</taxon>
        <taxon>Deinococcota</taxon>
        <taxon>Deinococci</taxon>
        <taxon>Thermales</taxon>
        <taxon>Thermaceae</taxon>
        <taxon>Thermus</taxon>
    </lineage>
</organism>